<comment type="caution">
    <text evidence="2">The sequence shown here is derived from an EMBL/GenBank/DDBJ whole genome shotgun (WGS) entry which is preliminary data.</text>
</comment>
<evidence type="ECO:0000313" key="2">
    <source>
        <dbReference type="EMBL" id="KAK0708761.1"/>
    </source>
</evidence>
<name>A0AA40A3T0_9PEZI</name>
<reference evidence="2" key="1">
    <citation type="submission" date="2023-06" db="EMBL/GenBank/DDBJ databases">
        <title>Genome-scale phylogeny and comparative genomics of the fungal order Sordariales.</title>
        <authorList>
            <consortium name="Lawrence Berkeley National Laboratory"/>
            <person name="Hensen N."/>
            <person name="Bonometti L."/>
            <person name="Westerberg I."/>
            <person name="Brannstrom I.O."/>
            <person name="Guillou S."/>
            <person name="Cros-Aarteil S."/>
            <person name="Calhoun S."/>
            <person name="Haridas S."/>
            <person name="Kuo A."/>
            <person name="Mondo S."/>
            <person name="Pangilinan J."/>
            <person name="Riley R."/>
            <person name="Labutti K."/>
            <person name="Andreopoulos B."/>
            <person name="Lipzen A."/>
            <person name="Chen C."/>
            <person name="Yanf M."/>
            <person name="Daum C."/>
            <person name="Ng V."/>
            <person name="Clum A."/>
            <person name="Steindorff A."/>
            <person name="Ohm R."/>
            <person name="Martin F."/>
            <person name="Silar P."/>
            <person name="Natvig D."/>
            <person name="Lalanne C."/>
            <person name="Gautier V."/>
            <person name="Ament-Velasquez S.L."/>
            <person name="Kruys A."/>
            <person name="Hutchinson M.I."/>
            <person name="Powell A.J."/>
            <person name="Barry K."/>
            <person name="Miller A.N."/>
            <person name="Grigoriev I.V."/>
            <person name="Debuchy R."/>
            <person name="Gladieux P."/>
            <person name="Thoren M.H."/>
            <person name="Johannesson H."/>
        </authorList>
    </citation>
    <scope>NUCLEOTIDE SEQUENCE</scope>
    <source>
        <strain evidence="2">CBS 540.89</strain>
    </source>
</reference>
<dbReference type="AlphaFoldDB" id="A0AA40A3T0"/>
<evidence type="ECO:0000256" key="1">
    <source>
        <dbReference type="SAM" id="SignalP"/>
    </source>
</evidence>
<protein>
    <submittedName>
        <fullName evidence="2">Uncharacterized protein</fullName>
    </submittedName>
</protein>
<gene>
    <name evidence="2" type="ORF">B0T21DRAFT_352795</name>
</gene>
<keyword evidence="1" id="KW-0732">Signal</keyword>
<sequence length="100" mass="10773">MRPLAPLLLTLVATVLASSDKESCKYDCFCHTDQSPLCCGDVGGAVDESGHCTKMSFEVAQEFVRCCDTSYSCRQGMGCPELDGGDDEVEGGRRGKVELR</sequence>
<evidence type="ECO:0000313" key="3">
    <source>
        <dbReference type="Proteomes" id="UP001172159"/>
    </source>
</evidence>
<dbReference type="Proteomes" id="UP001172159">
    <property type="component" value="Unassembled WGS sequence"/>
</dbReference>
<proteinExistence type="predicted"/>
<dbReference type="EMBL" id="JAUKTV010000018">
    <property type="protein sequence ID" value="KAK0708761.1"/>
    <property type="molecule type" value="Genomic_DNA"/>
</dbReference>
<keyword evidence="3" id="KW-1185">Reference proteome</keyword>
<accession>A0AA40A3T0</accession>
<feature type="chain" id="PRO_5041383900" evidence="1">
    <location>
        <begin position="18"/>
        <end position="100"/>
    </location>
</feature>
<feature type="signal peptide" evidence="1">
    <location>
        <begin position="1"/>
        <end position="17"/>
    </location>
</feature>
<organism evidence="2 3">
    <name type="scientific">Apiosordaria backusii</name>
    <dbReference type="NCBI Taxonomy" id="314023"/>
    <lineage>
        <taxon>Eukaryota</taxon>
        <taxon>Fungi</taxon>
        <taxon>Dikarya</taxon>
        <taxon>Ascomycota</taxon>
        <taxon>Pezizomycotina</taxon>
        <taxon>Sordariomycetes</taxon>
        <taxon>Sordariomycetidae</taxon>
        <taxon>Sordariales</taxon>
        <taxon>Lasiosphaeriaceae</taxon>
        <taxon>Apiosordaria</taxon>
    </lineage>
</organism>